<feature type="binding site" evidence="8">
    <location>
        <position position="207"/>
    </location>
    <ligand>
        <name>ATP</name>
        <dbReference type="ChEBI" id="CHEBI:30616"/>
    </ligand>
</feature>
<feature type="binding site" evidence="8">
    <location>
        <position position="157"/>
    </location>
    <ligand>
        <name>L-tryptophan</name>
        <dbReference type="ChEBI" id="CHEBI:57912"/>
    </ligand>
</feature>
<dbReference type="FunFam" id="1.10.240.10:FF:000005">
    <property type="entry name" value="Tryptophan--tRNA ligase"/>
    <property type="match status" value="1"/>
</dbReference>
<dbReference type="PANTHER" id="PTHR43766">
    <property type="entry name" value="TRYPTOPHAN--TRNA LIGASE, MITOCHONDRIAL"/>
    <property type="match status" value="1"/>
</dbReference>
<dbReference type="NCBIfam" id="TIGR00233">
    <property type="entry name" value="trpS"/>
    <property type="match status" value="1"/>
</dbReference>
<dbReference type="GO" id="GO:0004830">
    <property type="term" value="F:tryptophan-tRNA ligase activity"/>
    <property type="evidence" value="ECO:0007669"/>
    <property type="project" value="UniProtKB-UniRule"/>
</dbReference>
<dbReference type="Gene3D" id="1.10.240.10">
    <property type="entry name" value="Tyrosyl-Transfer RNA Synthetase"/>
    <property type="match status" value="1"/>
</dbReference>
<dbReference type="InterPro" id="IPR014729">
    <property type="entry name" value="Rossmann-like_a/b/a_fold"/>
</dbReference>
<keyword evidence="3 8" id="KW-0547">Nucleotide-binding</keyword>
<keyword evidence="6 8" id="KW-0030">Aminoacyl-tRNA synthetase</keyword>
<protein>
    <recommendedName>
        <fullName evidence="8">Tryptophan--tRNA ligase</fullName>
        <ecNumber evidence="8">6.1.1.2</ecNumber>
    </recommendedName>
    <alternativeName>
        <fullName evidence="8">Tryptophanyl-tRNA synthetase</fullName>
        <shortName evidence="8">TrpRS</shortName>
    </alternativeName>
</protein>
<comment type="function">
    <text evidence="8">Catalyzes the attachment of tryptophan to tRNA(Trp).</text>
</comment>
<keyword evidence="4 8" id="KW-0067">ATP-binding</keyword>
<dbReference type="InterPro" id="IPR050203">
    <property type="entry name" value="Trp-tRNA_synthetase"/>
</dbReference>
<feature type="binding site" evidence="8">
    <location>
        <begin position="38"/>
        <end position="39"/>
    </location>
    <ligand>
        <name>ATP</name>
        <dbReference type="ChEBI" id="CHEBI:30616"/>
    </ligand>
</feature>
<evidence type="ECO:0000256" key="9">
    <source>
        <dbReference type="RuleBase" id="RU363036"/>
    </source>
</evidence>
<feature type="binding site" evidence="8">
    <location>
        <begin position="214"/>
        <end position="218"/>
    </location>
    <ligand>
        <name>ATP</name>
        <dbReference type="ChEBI" id="CHEBI:30616"/>
    </ligand>
</feature>
<name>A0A7C3LSB8_9BACT</name>
<dbReference type="EC" id="6.1.1.2" evidence="8"/>
<evidence type="ECO:0000256" key="4">
    <source>
        <dbReference type="ARBA" id="ARBA00022840"/>
    </source>
</evidence>
<feature type="short sequence motif" description="'KMSKS' region" evidence="8">
    <location>
        <begin position="214"/>
        <end position="218"/>
    </location>
</feature>
<feature type="compositionally biased region" description="Polar residues" evidence="10">
    <location>
        <begin position="1"/>
        <end position="12"/>
    </location>
</feature>
<feature type="short sequence motif" description="'HIGH' region" evidence="8">
    <location>
        <begin position="31"/>
        <end position="39"/>
    </location>
</feature>
<reference evidence="11" key="1">
    <citation type="journal article" date="2020" name="mSystems">
        <title>Genome- and Community-Level Interaction Insights into Carbon Utilization and Element Cycling Functions of Hydrothermarchaeota in Hydrothermal Sediment.</title>
        <authorList>
            <person name="Zhou Z."/>
            <person name="Liu Y."/>
            <person name="Xu W."/>
            <person name="Pan J."/>
            <person name="Luo Z.H."/>
            <person name="Li M."/>
        </authorList>
    </citation>
    <scope>NUCLEOTIDE SEQUENCE [LARGE SCALE GENOMIC DNA]</scope>
    <source>
        <strain evidence="11">SpSt-902</strain>
    </source>
</reference>
<dbReference type="InterPro" id="IPR001412">
    <property type="entry name" value="aa-tRNA-synth_I_CS"/>
</dbReference>
<keyword evidence="5 8" id="KW-0648">Protein biosynthesis</keyword>
<dbReference type="EMBL" id="DTMM01000029">
    <property type="protein sequence ID" value="HFT92599.1"/>
    <property type="molecule type" value="Genomic_DNA"/>
</dbReference>
<evidence type="ECO:0000256" key="2">
    <source>
        <dbReference type="ARBA" id="ARBA00022598"/>
    </source>
</evidence>
<comment type="similarity">
    <text evidence="1 8 9">Belongs to the class-I aminoacyl-tRNA synthetase family.</text>
</comment>
<keyword evidence="2 8" id="KW-0436">Ligase</keyword>
<dbReference type="InterPro" id="IPR024109">
    <property type="entry name" value="Trp-tRNA-ligase_bac-type"/>
</dbReference>
<proteinExistence type="inferred from homology"/>
<dbReference type="HAMAP" id="MF_00140_B">
    <property type="entry name" value="Trp_tRNA_synth_B"/>
    <property type="match status" value="1"/>
</dbReference>
<evidence type="ECO:0000256" key="1">
    <source>
        <dbReference type="ARBA" id="ARBA00005594"/>
    </source>
</evidence>
<feature type="binding site" evidence="8">
    <location>
        <begin position="169"/>
        <end position="171"/>
    </location>
    <ligand>
        <name>ATP</name>
        <dbReference type="ChEBI" id="CHEBI:30616"/>
    </ligand>
</feature>
<dbReference type="PRINTS" id="PR01039">
    <property type="entry name" value="TRNASYNTHTRP"/>
</dbReference>
<organism evidence="11">
    <name type="scientific">Leptospirillum ferriphilum</name>
    <dbReference type="NCBI Taxonomy" id="178606"/>
    <lineage>
        <taxon>Bacteria</taxon>
        <taxon>Pseudomonadati</taxon>
        <taxon>Nitrospirota</taxon>
        <taxon>Nitrospiria</taxon>
        <taxon>Nitrospirales</taxon>
        <taxon>Nitrospiraceae</taxon>
        <taxon>Leptospirillum</taxon>
    </lineage>
</organism>
<comment type="subcellular location">
    <subcellularLocation>
        <location evidence="8">Cytoplasm</location>
    </subcellularLocation>
</comment>
<dbReference type="GO" id="GO:0005829">
    <property type="term" value="C:cytosol"/>
    <property type="evidence" value="ECO:0007669"/>
    <property type="project" value="TreeGrafter"/>
</dbReference>
<dbReference type="GO" id="GO:0005524">
    <property type="term" value="F:ATP binding"/>
    <property type="evidence" value="ECO:0007669"/>
    <property type="project" value="UniProtKB-UniRule"/>
</dbReference>
<dbReference type="InterPro" id="IPR002306">
    <property type="entry name" value="Trp-tRNA-ligase"/>
</dbReference>
<comment type="caution">
    <text evidence="11">The sequence shown here is derived from an EMBL/GenBank/DDBJ whole genome shotgun (WGS) entry which is preliminary data.</text>
</comment>
<sequence>MYLDPQSQSKPTHASAEDETPVRRIVSGIQPSGRLHLGNFMGALKNWIELQKRYESFFFIADWHALTTNYEDTTAIRENIREMLIDWISLGLDPRQSTIFLQSDVLEHAELNLLLSMVTPVSWLERNPSYKDQQEQIKGRDLSTFGFLGYPVLMSADILLYRADHVPVGLDQLPHLELAREIARRLRHFYGPVVPEPLPLLTPTPRLLGLDGRKMSKSYKNCIYISDTAGEVWEKIRPMMTDPARVRRTDPGDPGKCPVFNLHESFSPKNVQQEMAAGCRTASIGCIDCKKFLTTHIEKILAPAREKRHELLSEKGFLGQVLEEGAKKARGEAQRTMKDVRQAMQLPDGNLFA</sequence>
<evidence type="ECO:0000256" key="10">
    <source>
        <dbReference type="SAM" id="MobiDB-lite"/>
    </source>
</evidence>
<dbReference type="GO" id="GO:0006436">
    <property type="term" value="P:tryptophanyl-tRNA aminoacylation"/>
    <property type="evidence" value="ECO:0007669"/>
    <property type="project" value="UniProtKB-UniRule"/>
</dbReference>
<dbReference type="PANTHER" id="PTHR43766:SF1">
    <property type="entry name" value="TRYPTOPHAN--TRNA LIGASE, MITOCHONDRIAL"/>
    <property type="match status" value="1"/>
</dbReference>
<evidence type="ECO:0000256" key="6">
    <source>
        <dbReference type="ARBA" id="ARBA00023146"/>
    </source>
</evidence>
<feature type="binding site" evidence="8">
    <location>
        <begin position="30"/>
        <end position="32"/>
    </location>
    <ligand>
        <name>ATP</name>
        <dbReference type="ChEBI" id="CHEBI:30616"/>
    </ligand>
</feature>
<dbReference type="Pfam" id="PF00579">
    <property type="entry name" value="tRNA-synt_1b"/>
    <property type="match status" value="1"/>
</dbReference>
<comment type="subunit">
    <text evidence="8">Homodimer.</text>
</comment>
<dbReference type="InterPro" id="IPR002305">
    <property type="entry name" value="aa-tRNA-synth_Ic"/>
</dbReference>
<feature type="region of interest" description="Disordered" evidence="10">
    <location>
        <begin position="1"/>
        <end position="21"/>
    </location>
</feature>
<dbReference type="PROSITE" id="PS00178">
    <property type="entry name" value="AA_TRNA_LIGASE_I"/>
    <property type="match status" value="1"/>
</dbReference>
<accession>A0A7C3LSB8</accession>
<keyword evidence="8" id="KW-0963">Cytoplasm</keyword>
<evidence type="ECO:0000256" key="8">
    <source>
        <dbReference type="HAMAP-Rule" id="MF_00140"/>
    </source>
</evidence>
<evidence type="ECO:0000256" key="5">
    <source>
        <dbReference type="ARBA" id="ARBA00022917"/>
    </source>
</evidence>
<dbReference type="AlphaFoldDB" id="A0A7C3LSB8"/>
<evidence type="ECO:0000256" key="3">
    <source>
        <dbReference type="ARBA" id="ARBA00022741"/>
    </source>
</evidence>
<gene>
    <name evidence="8 11" type="primary">trpS</name>
    <name evidence="11" type="ORF">ENX03_01405</name>
</gene>
<comment type="catalytic activity">
    <reaction evidence="7 8">
        <text>tRNA(Trp) + L-tryptophan + ATP = L-tryptophyl-tRNA(Trp) + AMP + diphosphate + H(+)</text>
        <dbReference type="Rhea" id="RHEA:24080"/>
        <dbReference type="Rhea" id="RHEA-COMP:9671"/>
        <dbReference type="Rhea" id="RHEA-COMP:9705"/>
        <dbReference type="ChEBI" id="CHEBI:15378"/>
        <dbReference type="ChEBI" id="CHEBI:30616"/>
        <dbReference type="ChEBI" id="CHEBI:33019"/>
        <dbReference type="ChEBI" id="CHEBI:57912"/>
        <dbReference type="ChEBI" id="CHEBI:78442"/>
        <dbReference type="ChEBI" id="CHEBI:78535"/>
        <dbReference type="ChEBI" id="CHEBI:456215"/>
        <dbReference type="EC" id="6.1.1.2"/>
    </reaction>
</comment>
<dbReference type="SUPFAM" id="SSF52374">
    <property type="entry name" value="Nucleotidylyl transferase"/>
    <property type="match status" value="1"/>
</dbReference>
<evidence type="ECO:0000313" key="11">
    <source>
        <dbReference type="EMBL" id="HFT92599.1"/>
    </source>
</evidence>
<evidence type="ECO:0000256" key="7">
    <source>
        <dbReference type="ARBA" id="ARBA00049929"/>
    </source>
</evidence>
<dbReference type="Gene3D" id="3.40.50.620">
    <property type="entry name" value="HUPs"/>
    <property type="match status" value="1"/>
</dbReference>
<dbReference type="CDD" id="cd00806">
    <property type="entry name" value="TrpRS_core"/>
    <property type="match status" value="1"/>
</dbReference>